<accession>A0A5B8V5I3</accession>
<dbReference type="EMBL" id="CP042435">
    <property type="protein sequence ID" value="QEC66757.1"/>
    <property type="molecule type" value="Genomic_DNA"/>
</dbReference>
<feature type="transmembrane region" description="Helical" evidence="1">
    <location>
        <begin position="103"/>
        <end position="124"/>
    </location>
</feature>
<gene>
    <name evidence="2" type="ORF">FRZ67_05355</name>
</gene>
<evidence type="ECO:0008006" key="4">
    <source>
        <dbReference type="Google" id="ProtNLM"/>
    </source>
</evidence>
<evidence type="ECO:0000256" key="1">
    <source>
        <dbReference type="SAM" id="Phobius"/>
    </source>
</evidence>
<dbReference type="RefSeq" id="WP_147188557.1">
    <property type="nucleotide sequence ID" value="NZ_CP042435.1"/>
</dbReference>
<keyword evidence="3" id="KW-1185">Reference proteome</keyword>
<reference evidence="2 3" key="1">
    <citation type="journal article" date="2016" name="Int. J. Syst. Evol. Microbiol.">
        <title>Panacibacter ginsenosidivorans gen. nov., sp. nov., with ginsenoside converting activity isolated from soil of a ginseng field.</title>
        <authorList>
            <person name="Siddiqi M.Z."/>
            <person name="Muhammad Shafi S."/>
            <person name="Choi K.D."/>
            <person name="Im W.T."/>
        </authorList>
    </citation>
    <scope>NUCLEOTIDE SEQUENCE [LARGE SCALE GENOMIC DNA]</scope>
    <source>
        <strain evidence="2 3">Gsoil1550</strain>
    </source>
</reference>
<protein>
    <recommendedName>
        <fullName evidence="4">DUF2254 domain-containing protein</fullName>
    </recommendedName>
</protein>
<feature type="transmembrane region" description="Helical" evidence="1">
    <location>
        <begin position="136"/>
        <end position="155"/>
    </location>
</feature>
<proteinExistence type="predicted"/>
<dbReference type="AlphaFoldDB" id="A0A5B8V5I3"/>
<name>A0A5B8V5I3_9BACT</name>
<feature type="transmembrane region" description="Helical" evidence="1">
    <location>
        <begin position="18"/>
        <end position="38"/>
    </location>
</feature>
<dbReference type="OrthoDB" id="9778567at2"/>
<evidence type="ECO:0000313" key="3">
    <source>
        <dbReference type="Proteomes" id="UP000321533"/>
    </source>
</evidence>
<evidence type="ECO:0000313" key="2">
    <source>
        <dbReference type="EMBL" id="QEC66757.1"/>
    </source>
</evidence>
<keyword evidence="1" id="KW-1133">Transmembrane helix</keyword>
<feature type="transmembrane region" description="Helical" evidence="1">
    <location>
        <begin position="59"/>
        <end position="83"/>
    </location>
</feature>
<keyword evidence="1" id="KW-0472">Membrane</keyword>
<dbReference type="Proteomes" id="UP000321533">
    <property type="component" value="Chromosome"/>
</dbReference>
<dbReference type="KEGG" id="pgin:FRZ67_05355"/>
<sequence length="596" mass="69262">MNDNLEQKTLLQIFLEHLIIGLIKNWISIALFFIYFLLSNKEMPIFTDLFRIQSIQAKDYFNVIISTTASIFGIVVTVVLLTFELSKHTLFKRIGGNILNNSIVRNFISLGVVTILLSIASYVLIPDFSNGKNITIAYYVSYLFILFVVLIYPVMKSILYSTSGLRKVLKSIHSLKVEDFDVNDFDSNSISLLENDETPFFLIKAELISSIRDNDFETYNLILKALNWRIIDLIGDGSNRSLVEKVQRGLVIIWKGGNFEAVRVGSYQYFDAVWDSILTIYINAIEKKHPYLHYQEIGFFFLQDFLSFLGRNKLHDNLSTAAKTLSNIFRFSLQENCPQENLLEELYGYFKKQGGVYNIDASLQWDYIIDFGESIFEIQKIAIENNDRTLYENCERELSIILSRISNGEISNLGELQIAYLIIDIVRDKIYNAETALQSKLFDKKSNPFKLEKYMLERAIKEEKVYTQYIMTSIGDFIIKCQRQRTLYSIGLLDEWGALSRIISEYFKKNEMAKKAINYIIETLEVMKREIENTQLPDEVENYDEIKKIIKSLRDILLKDNGELAATQAKKLKDNLDSFKALKRDKEYYIVAWERN</sequence>
<organism evidence="2 3">
    <name type="scientific">Panacibacter ginsenosidivorans</name>
    <dbReference type="NCBI Taxonomy" id="1813871"/>
    <lineage>
        <taxon>Bacteria</taxon>
        <taxon>Pseudomonadati</taxon>
        <taxon>Bacteroidota</taxon>
        <taxon>Chitinophagia</taxon>
        <taxon>Chitinophagales</taxon>
        <taxon>Chitinophagaceae</taxon>
        <taxon>Panacibacter</taxon>
    </lineage>
</organism>
<keyword evidence="1" id="KW-0812">Transmembrane</keyword>